<dbReference type="InterPro" id="IPR049560">
    <property type="entry name" value="MeTrfase_RsmB-F_NOP2_cat"/>
</dbReference>
<keyword evidence="4 6" id="KW-0949">S-adenosyl-L-methionine</keyword>
<dbReference type="Proteomes" id="UP000816034">
    <property type="component" value="Unassembled WGS sequence"/>
</dbReference>
<evidence type="ECO:0000256" key="1">
    <source>
        <dbReference type="ARBA" id="ARBA00007494"/>
    </source>
</evidence>
<gene>
    <name evidence="9" type="ORF">C9374_000981</name>
</gene>
<accession>A0AA88GY60</accession>
<feature type="domain" description="SAM-dependent MTase RsmB/NOP-type" evidence="8">
    <location>
        <begin position="167"/>
        <end position="487"/>
    </location>
</feature>
<dbReference type="PROSITE" id="PS01153">
    <property type="entry name" value="NOL1_NOP2_SUN"/>
    <property type="match status" value="1"/>
</dbReference>
<feature type="region of interest" description="Disordered" evidence="7">
    <location>
        <begin position="1"/>
        <end position="21"/>
    </location>
</feature>
<dbReference type="PANTHER" id="PTHR22807:SF34">
    <property type="entry name" value="TRNA (CYTOSINE(72)-C(5))-METHYLTRANSFERASE NSUN6"/>
    <property type="match status" value="1"/>
</dbReference>
<dbReference type="SUPFAM" id="SSF88697">
    <property type="entry name" value="PUA domain-like"/>
    <property type="match status" value="1"/>
</dbReference>
<evidence type="ECO:0000256" key="6">
    <source>
        <dbReference type="PROSITE-ProRule" id="PRU01023"/>
    </source>
</evidence>
<dbReference type="GO" id="GO:0001510">
    <property type="term" value="P:RNA methylation"/>
    <property type="evidence" value="ECO:0007669"/>
    <property type="project" value="InterPro"/>
</dbReference>
<dbReference type="PANTHER" id="PTHR22807">
    <property type="entry name" value="NOP2 YEAST -RELATED NOL1/NOP2/FMU SUN DOMAIN-CONTAINING"/>
    <property type="match status" value="1"/>
</dbReference>
<dbReference type="Gene3D" id="3.40.50.150">
    <property type="entry name" value="Vaccinia Virus protein VP39"/>
    <property type="match status" value="1"/>
</dbReference>
<evidence type="ECO:0000256" key="2">
    <source>
        <dbReference type="ARBA" id="ARBA00022603"/>
    </source>
</evidence>
<comment type="similarity">
    <text evidence="1 6">Belongs to the class I-like SAM-binding methyltransferase superfamily. RsmB/NOP family.</text>
</comment>
<keyword evidence="5 6" id="KW-0694">RNA-binding</keyword>
<dbReference type="Pfam" id="PF01189">
    <property type="entry name" value="Methyltr_RsmB-F"/>
    <property type="match status" value="1"/>
</dbReference>
<evidence type="ECO:0000256" key="4">
    <source>
        <dbReference type="ARBA" id="ARBA00022691"/>
    </source>
</evidence>
<dbReference type="AlphaFoldDB" id="A0AA88GY60"/>
<dbReference type="GeneID" id="68093437"/>
<keyword evidence="10" id="KW-1185">Reference proteome</keyword>
<dbReference type="RefSeq" id="XP_044552123.1">
    <property type="nucleotide sequence ID" value="XM_044700038.1"/>
</dbReference>
<feature type="compositionally biased region" description="Polar residues" evidence="7">
    <location>
        <begin position="1"/>
        <end position="19"/>
    </location>
</feature>
<dbReference type="CDD" id="cd21150">
    <property type="entry name" value="PUA_NSun6-like"/>
    <property type="match status" value="1"/>
</dbReference>
<evidence type="ECO:0000313" key="9">
    <source>
        <dbReference type="EMBL" id="KAG2388131.1"/>
    </source>
</evidence>
<dbReference type="InterPro" id="IPR036974">
    <property type="entry name" value="PUA_sf"/>
</dbReference>
<dbReference type="InterPro" id="IPR015947">
    <property type="entry name" value="PUA-like_sf"/>
</dbReference>
<evidence type="ECO:0000256" key="5">
    <source>
        <dbReference type="ARBA" id="ARBA00022884"/>
    </source>
</evidence>
<dbReference type="Gene3D" id="2.30.130.10">
    <property type="entry name" value="PUA domain"/>
    <property type="match status" value="1"/>
</dbReference>
<dbReference type="InterPro" id="IPR023267">
    <property type="entry name" value="RCMT"/>
</dbReference>
<proteinExistence type="inferred from homology"/>
<dbReference type="PRINTS" id="PR02008">
    <property type="entry name" value="RCMTFAMILY"/>
</dbReference>
<feature type="binding site" evidence="6">
    <location>
        <begin position="272"/>
        <end position="278"/>
    </location>
    <ligand>
        <name>S-adenosyl-L-methionine</name>
        <dbReference type="ChEBI" id="CHEBI:59789"/>
    </ligand>
</feature>
<evidence type="ECO:0000256" key="3">
    <source>
        <dbReference type="ARBA" id="ARBA00022679"/>
    </source>
</evidence>
<dbReference type="PROSITE" id="PS50890">
    <property type="entry name" value="PUA"/>
    <property type="match status" value="1"/>
</dbReference>
<dbReference type="PROSITE" id="PS51686">
    <property type="entry name" value="SAM_MT_RSMB_NOP"/>
    <property type="match status" value="1"/>
</dbReference>
<dbReference type="InterPro" id="IPR029063">
    <property type="entry name" value="SAM-dependent_MTases_sf"/>
</dbReference>
<evidence type="ECO:0000259" key="8">
    <source>
        <dbReference type="PROSITE" id="PS51686"/>
    </source>
</evidence>
<evidence type="ECO:0000256" key="7">
    <source>
        <dbReference type="SAM" id="MobiDB-lite"/>
    </source>
</evidence>
<dbReference type="EMBL" id="PYSW02000011">
    <property type="protein sequence ID" value="KAG2388131.1"/>
    <property type="molecule type" value="Genomic_DNA"/>
</dbReference>
<keyword evidence="2 6" id="KW-0489">Methyltransferase</keyword>
<dbReference type="InterPro" id="IPR001678">
    <property type="entry name" value="MeTrfase_RsmB-F_NOP2_dom"/>
</dbReference>
<dbReference type="SUPFAM" id="SSF53335">
    <property type="entry name" value="S-adenosyl-L-methionine-dependent methyltransferases"/>
    <property type="match status" value="1"/>
</dbReference>
<dbReference type="InterPro" id="IPR018314">
    <property type="entry name" value="RsmB/NOL1/NOP2-like_CS"/>
</dbReference>
<dbReference type="GO" id="GO:0003723">
    <property type="term" value="F:RNA binding"/>
    <property type="evidence" value="ECO:0007669"/>
    <property type="project" value="UniProtKB-UniRule"/>
</dbReference>
<keyword evidence="3 6" id="KW-0808">Transferase</keyword>
<name>A0AA88GY60_NAELO</name>
<sequence length="489" mass="55248">MTTITPSSSCSEQQTSVQEMNHDEEDLHHFKIDLFQPEVQEYLVQAMDLKDGGESLKKALQTPPNISTVRVNTLHFRKMDENKSHDEIMEQARMKLSEILENKYEVKRDEHVPDCLTIPVTKLFPSFENIREFIVVDRLCGQAVLRGSHVFSPGVLATSKNIRQNSLVAILCDVQSQTIKGFKFEKSISDMLSGSEGNFIYIGNGVIQMDRASIFQTRKGVALEVTQPLYETCSLNNLSQKYYHEFFAQNICSMVVSHLLEPQKGDKILDMCAAPGGKTTHIANLMQDGELICCDRQKSKVDKLVTLREKLGYHMMKPIVLDGTKATRRLDVQNEQTALVAKEVTTTNATHFLEEEYFDKVLLDAPCSGLGLKGSLSFKEISLDSLRQTAEYQRKLLSQAFKVLKPGGVLVYSTCTINPMENEENVLWFLNQFQSKIELVEANLKAYASEGLPSIIKDSSLRSRVLRFDPIHTPQTIGFFAAKFIKKML</sequence>
<feature type="binding site" evidence="6">
    <location>
        <position position="295"/>
    </location>
    <ligand>
        <name>S-adenosyl-L-methionine</name>
        <dbReference type="ChEBI" id="CHEBI:59789"/>
    </ligand>
</feature>
<evidence type="ECO:0000313" key="10">
    <source>
        <dbReference type="Proteomes" id="UP000816034"/>
    </source>
</evidence>
<feature type="binding site" evidence="6">
    <location>
        <position position="322"/>
    </location>
    <ligand>
        <name>S-adenosyl-L-methionine</name>
        <dbReference type="ChEBI" id="CHEBI:59789"/>
    </ligand>
</feature>
<feature type="binding site" evidence="6">
    <location>
        <position position="364"/>
    </location>
    <ligand>
        <name>S-adenosyl-L-methionine</name>
        <dbReference type="ChEBI" id="CHEBI:59789"/>
    </ligand>
</feature>
<protein>
    <recommendedName>
        <fullName evidence="8">SAM-dependent MTase RsmB/NOP-type domain-containing protein</fullName>
    </recommendedName>
</protein>
<reference evidence="9 10" key="1">
    <citation type="journal article" date="2018" name="BMC Genomics">
        <title>The genome of Naegleria lovaniensis, the basis for a comparative approach to unravel pathogenicity factors of the human pathogenic amoeba N. fowleri.</title>
        <authorList>
            <person name="Liechti N."/>
            <person name="Schurch N."/>
            <person name="Bruggmann R."/>
            <person name="Wittwer M."/>
        </authorList>
    </citation>
    <scope>NUCLEOTIDE SEQUENCE [LARGE SCALE GENOMIC DNA]</scope>
    <source>
        <strain evidence="9 10">ATCC 30569</strain>
    </source>
</reference>
<dbReference type="GO" id="GO:0008173">
    <property type="term" value="F:RNA methyltransferase activity"/>
    <property type="evidence" value="ECO:0007669"/>
    <property type="project" value="InterPro"/>
</dbReference>
<comment type="caution">
    <text evidence="9">The sequence shown here is derived from an EMBL/GenBank/DDBJ whole genome shotgun (WGS) entry which is preliminary data.</text>
</comment>
<organism evidence="9 10">
    <name type="scientific">Naegleria lovaniensis</name>
    <name type="common">Amoeba</name>
    <dbReference type="NCBI Taxonomy" id="51637"/>
    <lineage>
        <taxon>Eukaryota</taxon>
        <taxon>Discoba</taxon>
        <taxon>Heterolobosea</taxon>
        <taxon>Tetramitia</taxon>
        <taxon>Eutetramitia</taxon>
        <taxon>Vahlkampfiidae</taxon>
        <taxon>Naegleria</taxon>
    </lineage>
</organism>
<dbReference type="CDD" id="cd02440">
    <property type="entry name" value="AdoMet_MTases"/>
    <property type="match status" value="1"/>
</dbReference>
<feature type="active site" description="Nucleophile" evidence="6">
    <location>
        <position position="415"/>
    </location>
</feature>